<feature type="compositionally biased region" description="Low complexity" evidence="1">
    <location>
        <begin position="621"/>
        <end position="640"/>
    </location>
</feature>
<feature type="region of interest" description="Disordered" evidence="1">
    <location>
        <begin position="580"/>
        <end position="599"/>
    </location>
</feature>
<feature type="region of interest" description="Disordered" evidence="1">
    <location>
        <begin position="675"/>
        <end position="694"/>
    </location>
</feature>
<evidence type="ECO:0000313" key="3">
    <source>
        <dbReference type="EMBL" id="KZC06558.1"/>
    </source>
</evidence>
<keyword evidence="2" id="KW-1133">Transmembrane helix</keyword>
<feature type="region of interest" description="Disordered" evidence="1">
    <location>
        <begin position="449"/>
        <end position="498"/>
    </location>
</feature>
<evidence type="ECO:0000313" key="4">
    <source>
        <dbReference type="Proteomes" id="UP000076502"/>
    </source>
</evidence>
<dbReference type="AlphaFoldDB" id="A0A154P5T5"/>
<evidence type="ECO:0000256" key="1">
    <source>
        <dbReference type="SAM" id="MobiDB-lite"/>
    </source>
</evidence>
<keyword evidence="4" id="KW-1185">Reference proteome</keyword>
<dbReference type="EMBL" id="KQ434809">
    <property type="protein sequence ID" value="KZC06558.1"/>
    <property type="molecule type" value="Genomic_DNA"/>
</dbReference>
<reference evidence="3 4" key="1">
    <citation type="submission" date="2015-07" db="EMBL/GenBank/DDBJ databases">
        <title>The genome of Dufourea novaeangliae.</title>
        <authorList>
            <person name="Pan H."/>
            <person name="Kapheim K."/>
        </authorList>
    </citation>
    <scope>NUCLEOTIDE SEQUENCE [LARGE SCALE GENOMIC DNA]</scope>
    <source>
        <strain evidence="3">0120121106</strain>
        <tissue evidence="3">Whole body</tissue>
    </source>
</reference>
<dbReference type="Proteomes" id="UP000076502">
    <property type="component" value="Unassembled WGS sequence"/>
</dbReference>
<evidence type="ECO:0000256" key="2">
    <source>
        <dbReference type="SAM" id="Phobius"/>
    </source>
</evidence>
<keyword evidence="2" id="KW-0812">Transmembrane</keyword>
<name>A0A154P5T5_DUFNO</name>
<feature type="region of interest" description="Disordered" evidence="1">
    <location>
        <begin position="619"/>
        <end position="651"/>
    </location>
</feature>
<proteinExistence type="predicted"/>
<keyword evidence="2" id="KW-0472">Membrane</keyword>
<accession>A0A154P5T5</accession>
<sequence>MPHCTNNFAWYLGKFIAGFTGMLFVYAVFFKENTNSCTLDEQADANARQEDSPRFMLVAAENLWTWCTRITEWFRENDPAISETALAVERRCPLKNDNDISFENSACYVALPNRKTKDTVTDFWKFCIGNENYGMLQNHVDDVIGRKLCAEIQSRTEEDTKIVNEHEEEIQNNCYCGKSRKNVRSVETEANFEDILRESNKCADEVSLELRVDEVDAKQETSIESTCNFVGFNRTQSSVEYIETERKENSCLDSKLEKISSHHIVESGIMDKLCDDNRNSKPTTVSDVESVKNIDSNECKYNSKAYRKQSQSETSFTETIISDNCMDSLLYRELRQKRAPKTRKKTSVDCLNISRSDKSKLKFKSETIKSHQDSTIDNEILEDFSRPFSTKKRYNSKNFEIRNPTTSGSQKKFHRNEVELGPTGQKVNRTSTMNQKQLSKYLCNNCSCDSKRRSRPQWSHQRKESWTKFNPRSSEQPSKTFYPSLQLQNDHSRTDNSKLTKNIDSKLHHKFTLVRGNRFMRYTSLFPRRNEDATGSIFTEKFVKSRTFEDPANSSSTGFSEFTESSDRRKRVVCRCPSYKPASNSQHYHGHSHSSNMSSSKRCPSCTVLYQHSVLQKRQPTSSSSCRTSASSTSSVYSQSTDKDGYTFERDNTNEGVRTLFRKYNRISEEETGIIKESRKKPFKLRPSEQKKKRTLYTHNRHVSWGSKHAY</sequence>
<feature type="transmembrane region" description="Helical" evidence="2">
    <location>
        <begin position="12"/>
        <end position="30"/>
    </location>
</feature>
<feature type="compositionally biased region" description="Polar residues" evidence="1">
    <location>
        <begin position="467"/>
        <end position="489"/>
    </location>
</feature>
<feature type="compositionally biased region" description="Basic and acidic residues" evidence="1">
    <location>
        <begin position="641"/>
        <end position="651"/>
    </location>
</feature>
<gene>
    <name evidence="3" type="ORF">WN55_10469</name>
</gene>
<feature type="region of interest" description="Disordered" evidence="1">
    <location>
        <begin position="395"/>
        <end position="433"/>
    </location>
</feature>
<organism evidence="3 4">
    <name type="scientific">Dufourea novaeangliae</name>
    <name type="common">Sweat bee</name>
    <dbReference type="NCBI Taxonomy" id="178035"/>
    <lineage>
        <taxon>Eukaryota</taxon>
        <taxon>Metazoa</taxon>
        <taxon>Ecdysozoa</taxon>
        <taxon>Arthropoda</taxon>
        <taxon>Hexapoda</taxon>
        <taxon>Insecta</taxon>
        <taxon>Pterygota</taxon>
        <taxon>Neoptera</taxon>
        <taxon>Endopterygota</taxon>
        <taxon>Hymenoptera</taxon>
        <taxon>Apocrita</taxon>
        <taxon>Aculeata</taxon>
        <taxon>Apoidea</taxon>
        <taxon>Anthophila</taxon>
        <taxon>Halictidae</taxon>
        <taxon>Rophitinae</taxon>
        <taxon>Dufourea</taxon>
    </lineage>
</organism>
<protein>
    <submittedName>
        <fullName evidence="3">Uncharacterized protein</fullName>
    </submittedName>
</protein>